<evidence type="ECO:0000313" key="3">
    <source>
        <dbReference type="EMBL" id="KAG9336232.1"/>
    </source>
</evidence>
<evidence type="ECO:0000259" key="2">
    <source>
        <dbReference type="Pfam" id="PF13873"/>
    </source>
</evidence>
<reference evidence="3" key="1">
    <citation type="thesis" date="2021" institute="BYU ScholarsArchive" country="Provo, UT, USA">
        <title>Applications of and Algorithms for Genome Assembly and Genomic Analyses with an Emphasis on Marine Teleosts.</title>
        <authorList>
            <person name="Pickett B.D."/>
        </authorList>
    </citation>
    <scope>NUCLEOTIDE SEQUENCE</scope>
    <source>
        <strain evidence="3">HI-2016</strain>
    </source>
</reference>
<dbReference type="Proteomes" id="UP000824540">
    <property type="component" value="Unassembled WGS sequence"/>
</dbReference>
<evidence type="ECO:0000313" key="4">
    <source>
        <dbReference type="Proteomes" id="UP000824540"/>
    </source>
</evidence>
<protein>
    <recommendedName>
        <fullName evidence="2">Myb/SANT-like DNA-binding domain-containing protein</fullName>
    </recommendedName>
</protein>
<dbReference type="AlphaFoldDB" id="A0A8T2NEX4"/>
<name>A0A8T2NEX4_9TELE</name>
<gene>
    <name evidence="3" type="ORF">JZ751_002579</name>
</gene>
<keyword evidence="4" id="KW-1185">Reference proteome</keyword>
<dbReference type="EMBL" id="JAFBMS010000102">
    <property type="protein sequence ID" value="KAG9336232.1"/>
    <property type="molecule type" value="Genomic_DNA"/>
</dbReference>
<organism evidence="3 4">
    <name type="scientific">Albula glossodonta</name>
    <name type="common">roundjaw bonefish</name>
    <dbReference type="NCBI Taxonomy" id="121402"/>
    <lineage>
        <taxon>Eukaryota</taxon>
        <taxon>Metazoa</taxon>
        <taxon>Chordata</taxon>
        <taxon>Craniata</taxon>
        <taxon>Vertebrata</taxon>
        <taxon>Euteleostomi</taxon>
        <taxon>Actinopterygii</taxon>
        <taxon>Neopterygii</taxon>
        <taxon>Teleostei</taxon>
        <taxon>Albuliformes</taxon>
        <taxon>Albulidae</taxon>
        <taxon>Albula</taxon>
    </lineage>
</organism>
<feature type="region of interest" description="Disordered" evidence="1">
    <location>
        <begin position="193"/>
        <end position="249"/>
    </location>
</feature>
<feature type="region of interest" description="Disordered" evidence="1">
    <location>
        <begin position="311"/>
        <end position="330"/>
    </location>
</feature>
<feature type="compositionally biased region" description="Basic residues" evidence="1">
    <location>
        <begin position="226"/>
        <end position="240"/>
    </location>
</feature>
<dbReference type="OrthoDB" id="9928592at2759"/>
<accession>A0A8T2NEX4</accession>
<dbReference type="Pfam" id="PF13873">
    <property type="entry name" value="Myb_DNA-bind_5"/>
    <property type="match status" value="1"/>
</dbReference>
<feature type="region of interest" description="Disordered" evidence="1">
    <location>
        <begin position="151"/>
        <end position="171"/>
    </location>
</feature>
<proteinExistence type="predicted"/>
<evidence type="ECO:0000256" key="1">
    <source>
        <dbReference type="SAM" id="MobiDB-lite"/>
    </source>
</evidence>
<comment type="caution">
    <text evidence="3">The sequence shown here is derived from an EMBL/GenBank/DDBJ whole genome shotgun (WGS) entry which is preliminary data.</text>
</comment>
<feature type="domain" description="Myb/SANT-like DNA-binding" evidence="2">
    <location>
        <begin position="90"/>
        <end position="149"/>
    </location>
</feature>
<dbReference type="InterPro" id="IPR028002">
    <property type="entry name" value="Myb_DNA-bind_5"/>
</dbReference>
<sequence>MQPNWPLKGISAPARTAIFCGVAVSLAEHCKVNDLQVIGCWVGGRSQGGCAAEQGCVPILVKCILFSSTIVSSPPAIQYWDIGAMTEMRQVKAREKIIYGTSRAPPKLHEVKQAWEEVAVNVSSFSGICRTATHCRKRYADVKRRGKQNFKAWQRHQLETGEGPPRPIEDLTSVVDSGAFSTLSVESVEGFGGLEVGCEDPEDRPRRPELEVAVERDQTEDQASRPRGKTSRPRLRRRNTARQEEHPFLDLQQSGFNMLQRELGGIRQCIQSVNSRLSRIEVLLRPLGRIADNLERLAVAVERFVPAAPPPPLSTKSVSRTLPRAAPGPSRVWPRRGAPYLRTRTIDGVTPLPTDPSEPVLLIV</sequence>
<feature type="compositionally biased region" description="Basic and acidic residues" evidence="1">
    <location>
        <begin position="203"/>
        <end position="224"/>
    </location>
</feature>